<evidence type="ECO:0000313" key="2">
    <source>
        <dbReference type="Proteomes" id="UP001162131"/>
    </source>
</evidence>
<proteinExistence type="predicted"/>
<reference evidence="1" key="1">
    <citation type="submission" date="2021-09" db="EMBL/GenBank/DDBJ databases">
        <authorList>
            <consortium name="AG Swart"/>
            <person name="Singh M."/>
            <person name="Singh A."/>
            <person name="Seah K."/>
            <person name="Emmerich C."/>
        </authorList>
    </citation>
    <scope>NUCLEOTIDE SEQUENCE</scope>
    <source>
        <strain evidence="1">ATCC30299</strain>
    </source>
</reference>
<sequence>MELNSLIFPAPKPFYSEDSFPGELIFVPRVNSSTKPRIPCLYLTCPRGSSKVLLYFHGNAEDIGLAYELLDHLRSTLMMHVIAVEYPGYGLYPGESSASQIIEDADNVYQYLVQEVGINPRDIIVFGRSIGTGPACWLAAERNPGALLLMSAYTCIRSVAKSIAGTIASYLVKDRFRNIDLMPKIECPTFIIHGQKDALIPYENSQQLHDRCAGPCSLILPREMDHNEFDFYDDLSLPFSAFLMQCGISVIPESIHSAFLSIPAHLYLPGHKSLDGRH</sequence>
<dbReference type="AlphaFoldDB" id="A0AAU9J8P1"/>
<evidence type="ECO:0000313" key="1">
    <source>
        <dbReference type="EMBL" id="CAG9318103.1"/>
    </source>
</evidence>
<dbReference type="Gene3D" id="3.40.50.1820">
    <property type="entry name" value="alpha/beta hydrolase"/>
    <property type="match status" value="1"/>
</dbReference>
<dbReference type="Proteomes" id="UP001162131">
    <property type="component" value="Unassembled WGS sequence"/>
</dbReference>
<evidence type="ECO:0008006" key="3">
    <source>
        <dbReference type="Google" id="ProtNLM"/>
    </source>
</evidence>
<comment type="caution">
    <text evidence="1">The sequence shown here is derived from an EMBL/GenBank/DDBJ whole genome shotgun (WGS) entry which is preliminary data.</text>
</comment>
<keyword evidence="2" id="KW-1185">Reference proteome</keyword>
<accession>A0AAU9J8P1</accession>
<organism evidence="1 2">
    <name type="scientific">Blepharisma stoltei</name>
    <dbReference type="NCBI Taxonomy" id="1481888"/>
    <lineage>
        <taxon>Eukaryota</taxon>
        <taxon>Sar</taxon>
        <taxon>Alveolata</taxon>
        <taxon>Ciliophora</taxon>
        <taxon>Postciliodesmatophora</taxon>
        <taxon>Heterotrichea</taxon>
        <taxon>Heterotrichida</taxon>
        <taxon>Blepharismidae</taxon>
        <taxon>Blepharisma</taxon>
    </lineage>
</organism>
<name>A0AAU9J8P1_9CILI</name>
<dbReference type="PANTHER" id="PTHR12277:SF197">
    <property type="entry name" value="CHROMOSOME UNDETERMINED SCAFFOLD_38, WHOLE GENOME SHOTGUN SEQUENCE"/>
    <property type="match status" value="1"/>
</dbReference>
<dbReference type="SUPFAM" id="SSF53474">
    <property type="entry name" value="alpha/beta-Hydrolases"/>
    <property type="match status" value="1"/>
</dbReference>
<dbReference type="InterPro" id="IPR029058">
    <property type="entry name" value="AB_hydrolase_fold"/>
</dbReference>
<dbReference type="PANTHER" id="PTHR12277">
    <property type="entry name" value="ALPHA/BETA HYDROLASE DOMAIN-CONTAINING PROTEIN"/>
    <property type="match status" value="1"/>
</dbReference>
<dbReference type="EMBL" id="CAJZBQ010000020">
    <property type="protein sequence ID" value="CAG9318103.1"/>
    <property type="molecule type" value="Genomic_DNA"/>
</dbReference>
<gene>
    <name evidence="1" type="ORF">BSTOLATCC_MIC20587</name>
</gene>
<protein>
    <recommendedName>
        <fullName evidence="3">Alpha/beta hydrolase</fullName>
    </recommendedName>
</protein>